<dbReference type="AlphaFoldDB" id="A0AAW9SAW6"/>
<feature type="domain" description="CheR-type methyltransferase" evidence="1">
    <location>
        <begin position="3"/>
        <end position="277"/>
    </location>
</feature>
<keyword evidence="3" id="KW-1185">Reference proteome</keyword>
<dbReference type="InterPro" id="IPR029063">
    <property type="entry name" value="SAM-dependent_MTases_sf"/>
</dbReference>
<dbReference type="InterPro" id="IPR000780">
    <property type="entry name" value="CheR_MeTrfase"/>
</dbReference>
<dbReference type="InterPro" id="IPR022641">
    <property type="entry name" value="CheR_N"/>
</dbReference>
<dbReference type="Proteomes" id="UP001403385">
    <property type="component" value="Unassembled WGS sequence"/>
</dbReference>
<name>A0AAW9SAW6_9BACT</name>
<reference evidence="2 3" key="1">
    <citation type="submission" date="2024-04" db="EMBL/GenBank/DDBJ databases">
        <title>Novel genus in family Flammeovirgaceae.</title>
        <authorList>
            <person name="Nguyen T.H."/>
            <person name="Vuong T.Q."/>
            <person name="Le H."/>
            <person name="Kim S.-G."/>
        </authorList>
    </citation>
    <scope>NUCLEOTIDE SEQUENCE [LARGE SCALE GENOMIC DNA]</scope>
    <source>
        <strain evidence="2 3">JCM 23209</strain>
    </source>
</reference>
<dbReference type="InterPro" id="IPR050903">
    <property type="entry name" value="Bact_Chemotaxis_MeTrfase"/>
</dbReference>
<dbReference type="Gene3D" id="3.40.50.150">
    <property type="entry name" value="Vaccinia Virus protein VP39"/>
    <property type="match status" value="1"/>
</dbReference>
<dbReference type="PRINTS" id="PR00996">
    <property type="entry name" value="CHERMTFRASE"/>
</dbReference>
<dbReference type="PANTHER" id="PTHR24422">
    <property type="entry name" value="CHEMOTAXIS PROTEIN METHYLTRANSFERASE"/>
    <property type="match status" value="1"/>
</dbReference>
<accession>A0AAW9SAW6</accession>
<dbReference type="EMBL" id="JBDKWZ010000012">
    <property type="protein sequence ID" value="MEN7550134.1"/>
    <property type="molecule type" value="Genomic_DNA"/>
</dbReference>
<dbReference type="RefSeq" id="WP_346822913.1">
    <property type="nucleotide sequence ID" value="NZ_JBDKWZ010000012.1"/>
</dbReference>
<gene>
    <name evidence="2" type="ORF">AAG747_19600</name>
</gene>
<dbReference type="Pfam" id="PF01739">
    <property type="entry name" value="CheR"/>
    <property type="match status" value="1"/>
</dbReference>
<evidence type="ECO:0000313" key="2">
    <source>
        <dbReference type="EMBL" id="MEN7550134.1"/>
    </source>
</evidence>
<dbReference type="PANTHER" id="PTHR24422:SF8">
    <property type="entry name" value="CHEMOTAXIS PROTEIN"/>
    <property type="match status" value="1"/>
</dbReference>
<sequence>MEKNLQEQAISDFELVSFCEAIYKRYGIDFSCYEPTPFKRRLKNCLLKFKFNSLIDLWSTLLRDRGFIYPFMNEITVGLTTLFRDPKMWLCVKDLLLQLTRTNKQVSILHTGCSTGEELFSMAILAKELGVYHKCRFVATDINEDSLQKARMGEYCNTKWADFESNYRQYNPKGKLVLYCLQNGNTFQFDPLLLKNVEFKKHNLIADGFRQKFHLIFCRNVLIYFDKVTQINIVNRLHDTLESEGFVVMGYFDSVMPIIRDIQLNIYDLNMKIFNKASSPT</sequence>
<dbReference type="Pfam" id="PF03705">
    <property type="entry name" value="CheR_N"/>
    <property type="match status" value="1"/>
</dbReference>
<dbReference type="GO" id="GO:0008757">
    <property type="term" value="F:S-adenosylmethionine-dependent methyltransferase activity"/>
    <property type="evidence" value="ECO:0007669"/>
    <property type="project" value="InterPro"/>
</dbReference>
<dbReference type="InterPro" id="IPR022642">
    <property type="entry name" value="CheR_C"/>
</dbReference>
<dbReference type="SUPFAM" id="SSF47757">
    <property type="entry name" value="Chemotaxis receptor methyltransferase CheR, N-terminal domain"/>
    <property type="match status" value="1"/>
</dbReference>
<proteinExistence type="predicted"/>
<dbReference type="PROSITE" id="PS50123">
    <property type="entry name" value="CHER"/>
    <property type="match status" value="1"/>
</dbReference>
<dbReference type="SUPFAM" id="SSF53335">
    <property type="entry name" value="S-adenosyl-L-methionine-dependent methyltransferases"/>
    <property type="match status" value="1"/>
</dbReference>
<protein>
    <submittedName>
        <fullName evidence="2">Protein-glutamate O-methyltransferase CheR</fullName>
    </submittedName>
</protein>
<evidence type="ECO:0000313" key="3">
    <source>
        <dbReference type="Proteomes" id="UP001403385"/>
    </source>
</evidence>
<organism evidence="2 3">
    <name type="scientific">Rapidithrix thailandica</name>
    <dbReference type="NCBI Taxonomy" id="413964"/>
    <lineage>
        <taxon>Bacteria</taxon>
        <taxon>Pseudomonadati</taxon>
        <taxon>Bacteroidota</taxon>
        <taxon>Cytophagia</taxon>
        <taxon>Cytophagales</taxon>
        <taxon>Flammeovirgaceae</taxon>
        <taxon>Rapidithrix</taxon>
    </lineage>
</organism>
<evidence type="ECO:0000259" key="1">
    <source>
        <dbReference type="PROSITE" id="PS50123"/>
    </source>
</evidence>
<comment type="caution">
    <text evidence="2">The sequence shown here is derived from an EMBL/GenBank/DDBJ whole genome shotgun (WGS) entry which is preliminary data.</text>
</comment>
<dbReference type="SMART" id="SM00138">
    <property type="entry name" value="MeTrc"/>
    <property type="match status" value="1"/>
</dbReference>